<reference evidence="1 2" key="1">
    <citation type="journal article" date="2013" name="Genome Biol.">
        <title>Comparative genomics of the core and accessory genomes of 48 Sinorhizobium strains comprising five genospecies.</title>
        <authorList>
            <person name="Sugawara M."/>
            <person name="Epstein B."/>
            <person name="Badgley B.D."/>
            <person name="Unno T."/>
            <person name="Xu L."/>
            <person name="Reese J."/>
            <person name="Gyaneshwar P."/>
            <person name="Denny R."/>
            <person name="Mudge J."/>
            <person name="Bharti A.K."/>
            <person name="Farmer A.D."/>
            <person name="May G.D."/>
            <person name="Woodward J.E."/>
            <person name="Medigue C."/>
            <person name="Vallenet D."/>
            <person name="Lajus A."/>
            <person name="Rouy Z."/>
            <person name="Martinez-Vaz B."/>
            <person name="Tiffin P."/>
            <person name="Young N.D."/>
            <person name="Sadowsky M.J."/>
        </authorList>
    </citation>
    <scope>NUCLEOTIDE SEQUENCE [LARGE SCALE GENOMIC DNA]</scope>
    <source>
        <strain evidence="1 2">USDA205</strain>
    </source>
</reference>
<name>A0A844A4E0_RHIFR</name>
<dbReference type="RefSeq" id="WP_037400838.1">
    <property type="nucleotide sequence ID" value="NZ_BJNI01000167.1"/>
</dbReference>
<dbReference type="GeneID" id="48977047"/>
<dbReference type="InterPro" id="IPR009758">
    <property type="entry name" value="DUF1326"/>
</dbReference>
<dbReference type="Proteomes" id="UP000466694">
    <property type="component" value="Unassembled WGS sequence"/>
</dbReference>
<evidence type="ECO:0000313" key="2">
    <source>
        <dbReference type="Proteomes" id="UP000466694"/>
    </source>
</evidence>
<dbReference type="InterPro" id="IPR014581">
    <property type="entry name" value="UCP033303"/>
</dbReference>
<evidence type="ECO:0000313" key="1">
    <source>
        <dbReference type="EMBL" id="MQX07833.1"/>
    </source>
</evidence>
<organism evidence="1 2">
    <name type="scientific">Rhizobium fredii</name>
    <name type="common">Sinorhizobium fredii</name>
    <dbReference type="NCBI Taxonomy" id="380"/>
    <lineage>
        <taxon>Bacteria</taxon>
        <taxon>Pseudomonadati</taxon>
        <taxon>Pseudomonadota</taxon>
        <taxon>Alphaproteobacteria</taxon>
        <taxon>Hyphomicrobiales</taxon>
        <taxon>Rhizobiaceae</taxon>
        <taxon>Sinorhizobium/Ensifer group</taxon>
        <taxon>Sinorhizobium</taxon>
    </lineage>
</organism>
<accession>A0A844A4E0</accession>
<dbReference type="Pfam" id="PF07040">
    <property type="entry name" value="DUF1326"/>
    <property type="match status" value="1"/>
</dbReference>
<dbReference type="EMBL" id="WISZ01000062">
    <property type="protein sequence ID" value="MQX07833.1"/>
    <property type="molecule type" value="Genomic_DNA"/>
</dbReference>
<gene>
    <name evidence="1" type="ORF">GHK48_05755</name>
</gene>
<dbReference type="PIRSF" id="PIRSF033303">
    <property type="entry name" value="UCP033303"/>
    <property type="match status" value="1"/>
</dbReference>
<sequence length="221" mass="24343">MADQWLFKSETYDNCSCAMNCGCQFNLPSTQGYCQSAFIGNIVEGHFKNTSLVGLNWAALYKWPGEIKDGNGRRQIIIDERADKGQRSALEIIISGAACRPFSNLFAVFASTCSDFCETLFLPIDLRADLDARTAKVAIPGVLTSSASPKINEFTGEPFHIALARPSGSFEFTYAEIGLGTTAVTGDMEMAFEDSWAHFCVHHFNQDGLVRERSRLTAWLG</sequence>
<protein>
    <submittedName>
        <fullName evidence="1">DUF1326 domain-containing protein</fullName>
    </submittedName>
</protein>
<comment type="caution">
    <text evidence="1">The sequence shown here is derived from an EMBL/GenBank/DDBJ whole genome shotgun (WGS) entry which is preliminary data.</text>
</comment>
<dbReference type="AlphaFoldDB" id="A0A844A4E0"/>
<proteinExistence type="predicted"/>